<accession>A0ABX2E7V7</accession>
<dbReference type="RefSeq" id="WP_173302209.1">
    <property type="nucleotide sequence ID" value="NZ_JABRWQ010000007.1"/>
</dbReference>
<reference evidence="2 3" key="1">
    <citation type="journal article" date="2015" name="Int. J. Syst. Evol. Microbiol.">
        <title>Winogradskyella litoriviva sp. nov., isolated from coastal seawater.</title>
        <authorList>
            <person name="Nedashkovskaya O.I."/>
            <person name="Kukhlevskiy A.D."/>
            <person name="Zhukova N.V."/>
            <person name="Kim S.J."/>
            <person name="Rhee S.K."/>
            <person name="Mikhailov V.V."/>
        </authorList>
    </citation>
    <scope>NUCLEOTIDE SEQUENCE [LARGE SCALE GENOMIC DNA]</scope>
    <source>
        <strain evidence="2 3">KMM6491</strain>
    </source>
</reference>
<keyword evidence="1" id="KW-0732">Signal</keyword>
<feature type="chain" id="PRO_5045067638" evidence="1">
    <location>
        <begin position="24"/>
        <end position="144"/>
    </location>
</feature>
<protein>
    <submittedName>
        <fullName evidence="2">Uncharacterized protein</fullName>
    </submittedName>
</protein>
<comment type="caution">
    <text evidence="2">The sequence shown here is derived from an EMBL/GenBank/DDBJ whole genome shotgun (WGS) entry which is preliminary data.</text>
</comment>
<evidence type="ECO:0000313" key="2">
    <source>
        <dbReference type="EMBL" id="NRD24558.1"/>
    </source>
</evidence>
<keyword evidence="3" id="KW-1185">Reference proteome</keyword>
<dbReference type="Proteomes" id="UP000805085">
    <property type="component" value="Unassembled WGS sequence"/>
</dbReference>
<gene>
    <name evidence="2" type="ORF">HNV10_14990</name>
</gene>
<dbReference type="EMBL" id="JABRWQ010000007">
    <property type="protein sequence ID" value="NRD24558.1"/>
    <property type="molecule type" value="Genomic_DNA"/>
</dbReference>
<name>A0ABX2E7V7_9FLAO</name>
<proteinExistence type="predicted"/>
<organism evidence="2 3">
    <name type="scientific">Winogradskyella litoriviva</name>
    <dbReference type="NCBI Taxonomy" id="1220182"/>
    <lineage>
        <taxon>Bacteria</taxon>
        <taxon>Pseudomonadati</taxon>
        <taxon>Bacteroidota</taxon>
        <taxon>Flavobacteriia</taxon>
        <taxon>Flavobacteriales</taxon>
        <taxon>Flavobacteriaceae</taxon>
        <taxon>Winogradskyella</taxon>
    </lineage>
</organism>
<feature type="signal peptide" evidence="1">
    <location>
        <begin position="1"/>
        <end position="23"/>
    </location>
</feature>
<sequence length="144" mass="16593">MKNLIRLCLVVILTILLSYTLQAQNHFAKLEQNRNSQAKELIHTLNKTRDTLILKSDKIINSLYTLNHDDTRNIDFEIDSTNYKFPLNKLPKGKHVFVAVLEPKLIVFVVKIFNDAPNNQSEISRTSNLISVEPTDEDILIVDY</sequence>
<evidence type="ECO:0000256" key="1">
    <source>
        <dbReference type="SAM" id="SignalP"/>
    </source>
</evidence>
<evidence type="ECO:0000313" key="3">
    <source>
        <dbReference type="Proteomes" id="UP000805085"/>
    </source>
</evidence>